<gene>
    <name evidence="3" type="primary">LOC112683366</name>
    <name evidence="1" type="ORF">g.153598</name>
</gene>
<evidence type="ECO:0000313" key="2">
    <source>
        <dbReference type="Proteomes" id="UP000694846"/>
    </source>
</evidence>
<protein>
    <submittedName>
        <fullName evidence="3">Uncharacterized protein LOC112683366</fullName>
    </submittedName>
</protein>
<accession>A0A2S2Q8F8</accession>
<reference evidence="3" key="2">
    <citation type="submission" date="2025-04" db="UniProtKB">
        <authorList>
            <consortium name="RefSeq"/>
        </authorList>
    </citation>
    <scope>IDENTIFICATION</scope>
    <source>
        <tissue evidence="3">Whole body</tissue>
    </source>
</reference>
<proteinExistence type="predicted"/>
<dbReference type="Proteomes" id="UP000694846">
    <property type="component" value="Unplaced"/>
</dbReference>
<dbReference type="AlphaFoldDB" id="A0A2S2Q8F8"/>
<dbReference type="OrthoDB" id="6624942at2759"/>
<sequence>MSIRPDIHPRTKKTIYNVYNYFKMLASKEDQPKMANFFRLCQERTADACGVSRFTVQRICKESKTISLGVEEELSVGSSTDIKFRSPRKRYSRNKPITDLDDFDSEVVRGVIHSFYDKEEFPRRFL</sequence>
<reference evidence="1" key="1">
    <citation type="submission" date="2018-04" db="EMBL/GenBank/DDBJ databases">
        <title>Transcriptome assembly of Sipha flava.</title>
        <authorList>
            <person name="Scully E.D."/>
            <person name="Geib S.M."/>
            <person name="Palmer N.A."/>
            <person name="Koch K."/>
            <person name="Bradshaw J."/>
            <person name="Heng-Moss T."/>
            <person name="Sarath G."/>
        </authorList>
    </citation>
    <scope>NUCLEOTIDE SEQUENCE</scope>
</reference>
<dbReference type="GeneID" id="112683366"/>
<evidence type="ECO:0000313" key="3">
    <source>
        <dbReference type="RefSeq" id="XP_025410156.1"/>
    </source>
</evidence>
<name>A0A2S2Q8F8_9HEMI</name>
<dbReference type="RefSeq" id="XP_025410156.1">
    <property type="nucleotide sequence ID" value="XM_025554371.1"/>
</dbReference>
<dbReference type="EMBL" id="GGMS01004647">
    <property type="protein sequence ID" value="MBY73850.1"/>
    <property type="molecule type" value="Transcribed_RNA"/>
</dbReference>
<keyword evidence="2" id="KW-1185">Reference proteome</keyword>
<organism evidence="1">
    <name type="scientific">Sipha flava</name>
    <name type="common">yellow sugarcane aphid</name>
    <dbReference type="NCBI Taxonomy" id="143950"/>
    <lineage>
        <taxon>Eukaryota</taxon>
        <taxon>Metazoa</taxon>
        <taxon>Ecdysozoa</taxon>
        <taxon>Arthropoda</taxon>
        <taxon>Hexapoda</taxon>
        <taxon>Insecta</taxon>
        <taxon>Pterygota</taxon>
        <taxon>Neoptera</taxon>
        <taxon>Paraneoptera</taxon>
        <taxon>Hemiptera</taxon>
        <taxon>Sternorrhyncha</taxon>
        <taxon>Aphidomorpha</taxon>
        <taxon>Aphidoidea</taxon>
        <taxon>Aphididae</taxon>
        <taxon>Sipha</taxon>
    </lineage>
</organism>
<evidence type="ECO:0000313" key="1">
    <source>
        <dbReference type="EMBL" id="MBY73850.1"/>
    </source>
</evidence>